<feature type="binding site" evidence="20">
    <location>
        <position position="36"/>
    </location>
    <ligand>
        <name>substrate</name>
    </ligand>
</feature>
<evidence type="ECO:0000256" key="5">
    <source>
        <dbReference type="ARBA" id="ARBA00001954"/>
    </source>
</evidence>
<dbReference type="InterPro" id="IPR013785">
    <property type="entry name" value="Aldolase_TIM"/>
</dbReference>
<evidence type="ECO:0000256" key="13">
    <source>
        <dbReference type="ARBA" id="ARBA00023235"/>
    </source>
</evidence>
<keyword evidence="15 19" id="KW-0170">Cobalt</keyword>
<dbReference type="EC" id="5.1.3.1" evidence="8 17"/>
<evidence type="ECO:0000256" key="4">
    <source>
        <dbReference type="ARBA" id="ARBA00001947"/>
    </source>
</evidence>
<dbReference type="GO" id="GO:0004750">
    <property type="term" value="F:D-ribulose-phosphate 3-epimerase activity"/>
    <property type="evidence" value="ECO:0007669"/>
    <property type="project" value="UniProtKB-EC"/>
</dbReference>
<name>A0A668AG87_9TELE</name>
<dbReference type="GO" id="GO:0005975">
    <property type="term" value="P:carbohydrate metabolic process"/>
    <property type="evidence" value="ECO:0007669"/>
    <property type="project" value="InterPro"/>
</dbReference>
<dbReference type="FunCoup" id="A0A668AG87">
    <property type="interactions" value="770"/>
</dbReference>
<comment type="cofactor">
    <cofactor evidence="2">
        <name>Mn(2+)</name>
        <dbReference type="ChEBI" id="CHEBI:29035"/>
    </cofactor>
</comment>
<feature type="binding site" evidence="20">
    <location>
        <begin position="172"/>
        <end position="175"/>
    </location>
    <ligand>
        <name>substrate</name>
    </ligand>
</feature>
<dbReference type="GO" id="GO:0060271">
    <property type="term" value="P:cilium assembly"/>
    <property type="evidence" value="ECO:0007669"/>
    <property type="project" value="Ensembl"/>
</dbReference>
<reference evidence="21" key="1">
    <citation type="submission" date="2019-06" db="EMBL/GenBank/DDBJ databases">
        <authorList>
            <consortium name="Wellcome Sanger Institute Data Sharing"/>
        </authorList>
    </citation>
    <scope>NUCLEOTIDE SEQUENCE [LARGE SCALE GENOMIC DNA]</scope>
</reference>
<dbReference type="PIRSF" id="PIRSF001461">
    <property type="entry name" value="RPE"/>
    <property type="match status" value="1"/>
</dbReference>
<comment type="function">
    <text evidence="16">Catalyzes the reversible epimerization of D-ribulose 5-phosphate to D-xylulose 5-phosphate.</text>
</comment>
<sequence>MIRSRAVPLLCVVLRSACRRQSSSSSMAYSAKIGPSILSSDLSCLGSECVRMMECGADYLHLDVMDGHFVPNITFGHPMVECLRKCVGQDPFFDMHMMVSRPEQWVKAMAAAGANQYTFHLEATSNPGNLIKEIKASGMKVGLAIKPGTTVQELAPWANQIDMALVMTVEPGFGGQKFMEDMMPKVSWLRSKFPSLDIEVDGGVGPDTIHKCAEAGANMIVSGSAVISSDDPRSVIALLRTVVAEAIQKRSLDR</sequence>
<gene>
    <name evidence="21" type="primary">RPEL1</name>
    <name evidence="21" type="synonym">rpe</name>
</gene>
<dbReference type="PROSITE" id="PS01086">
    <property type="entry name" value="RIBUL_P_3_EPIMER_2"/>
    <property type="match status" value="1"/>
</dbReference>
<evidence type="ECO:0000256" key="9">
    <source>
        <dbReference type="ARBA" id="ARBA00022723"/>
    </source>
</evidence>
<evidence type="ECO:0000313" key="21">
    <source>
        <dbReference type="Ensembl" id="ENSMMDP00005053825.1"/>
    </source>
</evidence>
<dbReference type="Gene3D" id="3.20.20.70">
    <property type="entry name" value="Aldolase class I"/>
    <property type="match status" value="1"/>
</dbReference>
<evidence type="ECO:0000256" key="1">
    <source>
        <dbReference type="ARBA" id="ARBA00001782"/>
    </source>
</evidence>
<dbReference type="PANTHER" id="PTHR11749">
    <property type="entry name" value="RIBULOSE-5-PHOSPHATE-3-EPIMERASE"/>
    <property type="match status" value="1"/>
</dbReference>
<feature type="binding site" evidence="19">
    <location>
        <position position="201"/>
    </location>
    <ligand>
        <name>a divalent metal cation</name>
        <dbReference type="ChEBI" id="CHEBI:60240"/>
    </ligand>
</feature>
<keyword evidence="22" id="KW-1185">Reference proteome</keyword>
<keyword evidence="14 17" id="KW-0119">Carbohydrate metabolism</keyword>
<evidence type="ECO:0000256" key="14">
    <source>
        <dbReference type="ARBA" id="ARBA00023277"/>
    </source>
</evidence>
<evidence type="ECO:0000256" key="6">
    <source>
        <dbReference type="ARBA" id="ARBA00009541"/>
    </source>
</evidence>
<protein>
    <recommendedName>
        <fullName evidence="8 17">Ribulose-phosphate 3-epimerase</fullName>
        <ecNumber evidence="8 17">5.1.3.1</ecNumber>
    </recommendedName>
</protein>
<comment type="cofactor">
    <cofactor evidence="19">
        <name>a divalent metal cation</name>
        <dbReference type="ChEBI" id="CHEBI:60240"/>
    </cofactor>
    <text evidence="19">Binds 1 divalent metal cation per subunit.</text>
</comment>
<feature type="binding site" evidence="19">
    <location>
        <position position="63"/>
    </location>
    <ligand>
        <name>a divalent metal cation</name>
        <dbReference type="ChEBI" id="CHEBI:60240"/>
    </ligand>
</feature>
<dbReference type="Ensembl" id="ENSMMDT00005054868.1">
    <property type="protein sequence ID" value="ENSMMDP00005053825.1"/>
    <property type="gene ID" value="ENSMMDG00005024201.1"/>
</dbReference>
<dbReference type="FunFam" id="3.20.20.70:FF:000191">
    <property type="entry name" value="ribulose-phosphate 3-epimerase isoform X2"/>
    <property type="match status" value="1"/>
</dbReference>
<feature type="binding site" evidence="20">
    <location>
        <begin position="223"/>
        <end position="224"/>
    </location>
    <ligand>
        <name>substrate</name>
    </ligand>
</feature>
<keyword evidence="9 19" id="KW-0479">Metal-binding</keyword>
<evidence type="ECO:0000256" key="8">
    <source>
        <dbReference type="ARBA" id="ARBA00013188"/>
    </source>
</evidence>
<evidence type="ECO:0000256" key="18">
    <source>
        <dbReference type="PIRSR" id="PIRSR001461-1"/>
    </source>
</evidence>
<dbReference type="GO" id="GO:0006098">
    <property type="term" value="P:pentose-phosphate shunt"/>
    <property type="evidence" value="ECO:0007669"/>
    <property type="project" value="InterPro"/>
</dbReference>
<comment type="catalytic activity">
    <reaction evidence="1 17">
        <text>D-ribulose 5-phosphate = D-xylulose 5-phosphate</text>
        <dbReference type="Rhea" id="RHEA:13677"/>
        <dbReference type="ChEBI" id="CHEBI:57737"/>
        <dbReference type="ChEBI" id="CHEBI:58121"/>
        <dbReference type="EC" id="5.1.3.1"/>
    </reaction>
</comment>
<evidence type="ECO:0000256" key="3">
    <source>
        <dbReference type="ARBA" id="ARBA00001941"/>
    </source>
</evidence>
<dbReference type="AlphaFoldDB" id="A0A668AG87"/>
<evidence type="ECO:0000256" key="7">
    <source>
        <dbReference type="ARBA" id="ARBA00011738"/>
    </source>
</evidence>
<feature type="binding site" evidence="19">
    <location>
        <position position="96"/>
    </location>
    <ligand>
        <name>a divalent metal cation</name>
        <dbReference type="ChEBI" id="CHEBI:60240"/>
    </ligand>
</feature>
<reference evidence="21" key="2">
    <citation type="submission" date="2025-08" db="UniProtKB">
        <authorList>
            <consortium name="Ensembl"/>
        </authorList>
    </citation>
    <scope>IDENTIFICATION</scope>
</reference>
<evidence type="ECO:0000256" key="19">
    <source>
        <dbReference type="PIRSR" id="PIRSR001461-2"/>
    </source>
</evidence>
<dbReference type="PROSITE" id="PS01085">
    <property type="entry name" value="RIBUL_P_3_EPIMER_1"/>
    <property type="match status" value="1"/>
</dbReference>
<dbReference type="NCBIfam" id="NF004076">
    <property type="entry name" value="PRK05581.1-4"/>
    <property type="match status" value="1"/>
</dbReference>
<comment type="cofactor">
    <cofactor evidence="4">
        <name>Zn(2+)</name>
        <dbReference type="ChEBI" id="CHEBI:29105"/>
    </cofactor>
</comment>
<feature type="binding site" evidence="20">
    <location>
        <position position="203"/>
    </location>
    <ligand>
        <name>substrate</name>
    </ligand>
</feature>
<dbReference type="OrthoDB" id="1927044at2759"/>
<dbReference type="Pfam" id="PF00834">
    <property type="entry name" value="Ribul_P_3_epim"/>
    <property type="match status" value="1"/>
</dbReference>
<dbReference type="InParanoid" id="A0A668AG87"/>
<comment type="similarity">
    <text evidence="6 17">Belongs to the ribulose-phosphate 3-epimerase family.</text>
</comment>
<dbReference type="CDD" id="cd00429">
    <property type="entry name" value="RPE"/>
    <property type="match status" value="1"/>
</dbReference>
<dbReference type="GO" id="GO:0046872">
    <property type="term" value="F:metal ion binding"/>
    <property type="evidence" value="ECO:0007669"/>
    <property type="project" value="UniProtKB-KW"/>
</dbReference>
<proteinExistence type="inferred from homology"/>
<evidence type="ECO:0000256" key="15">
    <source>
        <dbReference type="ARBA" id="ARBA00023285"/>
    </source>
</evidence>
<feature type="binding site" evidence="19">
    <location>
        <position position="61"/>
    </location>
    <ligand>
        <name>a divalent metal cation</name>
        <dbReference type="ChEBI" id="CHEBI:60240"/>
    </ligand>
</feature>
<reference evidence="21" key="3">
    <citation type="submission" date="2025-09" db="UniProtKB">
        <authorList>
            <consortium name="Ensembl"/>
        </authorList>
    </citation>
    <scope>IDENTIFICATION</scope>
</reference>
<dbReference type="InterPro" id="IPR000056">
    <property type="entry name" value="Ribul_P_3_epim-like"/>
</dbReference>
<keyword evidence="13 17" id="KW-0413">Isomerase</keyword>
<dbReference type="InterPro" id="IPR026019">
    <property type="entry name" value="Ribul_P_3_epim"/>
</dbReference>
<evidence type="ECO:0000256" key="17">
    <source>
        <dbReference type="PIRNR" id="PIRNR001461"/>
    </source>
</evidence>
<dbReference type="InterPro" id="IPR011060">
    <property type="entry name" value="RibuloseP-bd_barrel"/>
</dbReference>
<organism evidence="21 22">
    <name type="scientific">Myripristis murdjan</name>
    <name type="common">pinecone soldierfish</name>
    <dbReference type="NCBI Taxonomy" id="586833"/>
    <lineage>
        <taxon>Eukaryota</taxon>
        <taxon>Metazoa</taxon>
        <taxon>Chordata</taxon>
        <taxon>Craniata</taxon>
        <taxon>Vertebrata</taxon>
        <taxon>Euteleostomi</taxon>
        <taxon>Actinopterygii</taxon>
        <taxon>Neopterygii</taxon>
        <taxon>Teleostei</taxon>
        <taxon>Neoteleostei</taxon>
        <taxon>Acanthomorphata</taxon>
        <taxon>Holocentriformes</taxon>
        <taxon>Holocentridae</taxon>
        <taxon>Myripristis</taxon>
    </lineage>
</organism>
<dbReference type="SUPFAM" id="SSF51366">
    <property type="entry name" value="Ribulose-phoshate binding barrel"/>
    <property type="match status" value="1"/>
</dbReference>
<keyword evidence="10 19" id="KW-0862">Zinc</keyword>
<evidence type="ECO:0000256" key="2">
    <source>
        <dbReference type="ARBA" id="ARBA00001936"/>
    </source>
</evidence>
<dbReference type="GeneTree" id="ENSGT00390000001447"/>
<dbReference type="HAMAP" id="MF_02227">
    <property type="entry name" value="RPE"/>
    <property type="match status" value="1"/>
</dbReference>
<keyword evidence="11" id="KW-0408">Iron</keyword>
<feature type="active site" description="Proton acceptor" evidence="18">
    <location>
        <position position="63"/>
    </location>
</feature>
<dbReference type="NCBIfam" id="TIGR01163">
    <property type="entry name" value="rpe"/>
    <property type="match status" value="1"/>
</dbReference>
<comment type="cofactor">
    <cofactor evidence="3">
        <name>Co(2+)</name>
        <dbReference type="ChEBI" id="CHEBI:48828"/>
    </cofactor>
</comment>
<accession>A0A668AG87</accession>
<evidence type="ECO:0000256" key="11">
    <source>
        <dbReference type="ARBA" id="ARBA00023004"/>
    </source>
</evidence>
<feature type="binding site" evidence="20">
    <location>
        <position position="96"/>
    </location>
    <ligand>
        <name>substrate</name>
    </ligand>
</feature>
<evidence type="ECO:0000256" key="10">
    <source>
        <dbReference type="ARBA" id="ARBA00022833"/>
    </source>
</evidence>
<keyword evidence="12 19" id="KW-0464">Manganese</keyword>
<comment type="subunit">
    <text evidence="7">Homodimer.</text>
</comment>
<evidence type="ECO:0000256" key="12">
    <source>
        <dbReference type="ARBA" id="ARBA00023211"/>
    </source>
</evidence>
<evidence type="ECO:0000256" key="16">
    <source>
        <dbReference type="ARBA" id="ARBA00057323"/>
    </source>
</evidence>
<dbReference type="Proteomes" id="UP000472263">
    <property type="component" value="Chromosome 21"/>
</dbReference>
<feature type="active site" description="Proton donor" evidence="18">
    <location>
        <position position="201"/>
    </location>
</feature>
<evidence type="ECO:0000313" key="22">
    <source>
        <dbReference type="Proteomes" id="UP000472263"/>
    </source>
</evidence>
<comment type="cofactor">
    <cofactor evidence="5">
        <name>Fe(2+)</name>
        <dbReference type="ChEBI" id="CHEBI:29033"/>
    </cofactor>
</comment>
<evidence type="ECO:0000256" key="20">
    <source>
        <dbReference type="PIRSR" id="PIRSR001461-3"/>
    </source>
</evidence>
<dbReference type="CTD" id="6120"/>